<dbReference type="EMBL" id="JACSDY010000006">
    <property type="protein sequence ID" value="KAF7425446.1"/>
    <property type="molecule type" value="Genomic_DNA"/>
</dbReference>
<comment type="caution">
    <text evidence="3">The sequence shown here is derived from an EMBL/GenBank/DDBJ whole genome shotgun (WGS) entry which is preliminary data.</text>
</comment>
<dbReference type="Proteomes" id="UP000600918">
    <property type="component" value="Unassembled WGS sequence"/>
</dbReference>
<dbReference type="AlphaFoldDB" id="A0A834P260"/>
<gene>
    <name evidence="3" type="ORF">H0235_007884</name>
</gene>
<protein>
    <submittedName>
        <fullName evidence="3">Uncharacterized protein</fullName>
    </submittedName>
</protein>
<keyword evidence="2" id="KW-1133">Transmembrane helix</keyword>
<proteinExistence type="predicted"/>
<name>A0A834P260_VESPE</name>
<feature type="region of interest" description="Disordered" evidence="1">
    <location>
        <begin position="109"/>
        <end position="141"/>
    </location>
</feature>
<keyword evidence="2" id="KW-0812">Transmembrane</keyword>
<evidence type="ECO:0000256" key="2">
    <source>
        <dbReference type="SAM" id="Phobius"/>
    </source>
</evidence>
<reference evidence="3" key="1">
    <citation type="journal article" date="2020" name="G3 (Bethesda)">
        <title>High-Quality Assemblies for Three Invasive Social Wasps from the &lt;i&gt;Vespula&lt;/i&gt; Genus.</title>
        <authorList>
            <person name="Harrop T.W.R."/>
            <person name="Guhlin J."/>
            <person name="McLaughlin G.M."/>
            <person name="Permina E."/>
            <person name="Stockwell P."/>
            <person name="Gilligan J."/>
            <person name="Le Lec M.F."/>
            <person name="Gruber M.A.M."/>
            <person name="Quinn O."/>
            <person name="Lovegrove M."/>
            <person name="Duncan E.J."/>
            <person name="Remnant E.J."/>
            <person name="Van Eeckhoven J."/>
            <person name="Graham B."/>
            <person name="Knapp R.A."/>
            <person name="Langford K.W."/>
            <person name="Kronenberg Z."/>
            <person name="Press M.O."/>
            <person name="Eacker S.M."/>
            <person name="Wilson-Rankin E.E."/>
            <person name="Purcell J."/>
            <person name="Lester P.J."/>
            <person name="Dearden P.K."/>
        </authorList>
    </citation>
    <scope>NUCLEOTIDE SEQUENCE</scope>
    <source>
        <strain evidence="3">Volc-1</strain>
    </source>
</reference>
<keyword evidence="2" id="KW-0472">Membrane</keyword>
<feature type="transmembrane region" description="Helical" evidence="2">
    <location>
        <begin position="39"/>
        <end position="66"/>
    </location>
</feature>
<organism evidence="3 4">
    <name type="scientific">Vespula pensylvanica</name>
    <name type="common">Western yellow jacket</name>
    <name type="synonym">Wasp</name>
    <dbReference type="NCBI Taxonomy" id="30213"/>
    <lineage>
        <taxon>Eukaryota</taxon>
        <taxon>Metazoa</taxon>
        <taxon>Ecdysozoa</taxon>
        <taxon>Arthropoda</taxon>
        <taxon>Hexapoda</taxon>
        <taxon>Insecta</taxon>
        <taxon>Pterygota</taxon>
        <taxon>Neoptera</taxon>
        <taxon>Endopterygota</taxon>
        <taxon>Hymenoptera</taxon>
        <taxon>Apocrita</taxon>
        <taxon>Aculeata</taxon>
        <taxon>Vespoidea</taxon>
        <taxon>Vespidae</taxon>
        <taxon>Vespinae</taxon>
        <taxon>Vespula</taxon>
    </lineage>
</organism>
<sequence>MATAEDRRSVTVREVNFRRGNKNVLETMTTDSSHFAFPFYRFACTPAAAAAAAAAAIAAAGGSRLLHGRRNRRERKKGKEGDNVLELKDLTASAFGYELNVVSQSASFGSAAERAKDPTSGGIVDRGVGEEPALKGARARW</sequence>
<accession>A0A834P260</accession>
<evidence type="ECO:0000313" key="4">
    <source>
        <dbReference type="Proteomes" id="UP000600918"/>
    </source>
</evidence>
<keyword evidence="4" id="KW-1185">Reference proteome</keyword>
<evidence type="ECO:0000256" key="1">
    <source>
        <dbReference type="SAM" id="MobiDB-lite"/>
    </source>
</evidence>
<evidence type="ECO:0000313" key="3">
    <source>
        <dbReference type="EMBL" id="KAF7425446.1"/>
    </source>
</evidence>